<dbReference type="GO" id="GO:0003700">
    <property type="term" value="F:DNA-binding transcription factor activity"/>
    <property type="evidence" value="ECO:0007669"/>
    <property type="project" value="InterPro"/>
</dbReference>
<organism evidence="4 5">
    <name type="scientific">Clostridium perfringens E str. JGS1987</name>
    <dbReference type="NCBI Taxonomy" id="451755"/>
    <lineage>
        <taxon>Bacteria</taxon>
        <taxon>Bacillati</taxon>
        <taxon>Bacillota</taxon>
        <taxon>Clostridia</taxon>
        <taxon>Eubacteriales</taxon>
        <taxon>Clostridiaceae</taxon>
        <taxon>Clostridium</taxon>
    </lineage>
</organism>
<proteinExistence type="predicted"/>
<dbReference type="PANTHER" id="PTHR34580:SF1">
    <property type="entry name" value="PROTEIN PAFC"/>
    <property type="match status" value="1"/>
</dbReference>
<dbReference type="Pfam" id="PF13280">
    <property type="entry name" value="WYL"/>
    <property type="match status" value="1"/>
</dbReference>
<feature type="domain" description="HTH deoR-type" evidence="3">
    <location>
        <begin position="2"/>
        <end position="61"/>
    </location>
</feature>
<dbReference type="PANTHER" id="PTHR34580">
    <property type="match status" value="1"/>
</dbReference>
<dbReference type="PROSITE" id="PS51000">
    <property type="entry name" value="HTH_DEOR_2"/>
    <property type="match status" value="1"/>
</dbReference>
<evidence type="ECO:0000259" key="3">
    <source>
        <dbReference type="PROSITE" id="PS51000"/>
    </source>
</evidence>
<evidence type="ECO:0000256" key="2">
    <source>
        <dbReference type="ARBA" id="ARBA00023163"/>
    </source>
</evidence>
<dbReference type="SUPFAM" id="SSF46785">
    <property type="entry name" value="Winged helix' DNA-binding domain"/>
    <property type="match status" value="1"/>
</dbReference>
<dbReference type="RefSeq" id="WP_003465082.1">
    <property type="nucleotide sequence ID" value="NZ_ABDW01000027.1"/>
</dbReference>
<gene>
    <name evidence="4" type="ORF">AC3_A0666</name>
</gene>
<protein>
    <submittedName>
        <fullName evidence="4">Transcriptional regulator, DeoR family</fullName>
    </submittedName>
</protein>
<dbReference type="InterPro" id="IPR036390">
    <property type="entry name" value="WH_DNA-bd_sf"/>
</dbReference>
<dbReference type="InterPro" id="IPR036388">
    <property type="entry name" value="WH-like_DNA-bd_sf"/>
</dbReference>
<dbReference type="Pfam" id="PF08279">
    <property type="entry name" value="HTH_11"/>
    <property type="match status" value="1"/>
</dbReference>
<sequence>MQESRLFRIIYYLIEKGKSTAPELAKKFEVSVRTIYRDIDVISSVGIPIYATQGKNGGIVIDEDFTLDKSMLSQKEKEQILSGLQGVFATNGNNTNELLTKLGALFHMQTKNWIEVDFSDWVQCQPAQNIFNDIKNAILDRHIISFEYFNNLGNSIFRHIQPLKLIFKSKAWYVYGFCMLRNDYRFFKLTRIKHLKITEKQFIPPETIPTVDTVIKQEKLITVTLKFDKQMAFRVYDEFSSDSIVEQKDFLSVTTSLPDSNILYSYILSFGEYVEIIEPQEIKENMQYQIKKIQEKYIT</sequence>
<evidence type="ECO:0000256" key="1">
    <source>
        <dbReference type="ARBA" id="ARBA00023015"/>
    </source>
</evidence>
<dbReference type="InterPro" id="IPR001034">
    <property type="entry name" value="DeoR_HTH"/>
</dbReference>
<dbReference type="InterPro" id="IPR028349">
    <property type="entry name" value="PafC-like"/>
</dbReference>
<dbReference type="InterPro" id="IPR013196">
    <property type="entry name" value="HTH_11"/>
</dbReference>
<name>B1BVT1_CLOPF</name>
<dbReference type="Proteomes" id="UP000005337">
    <property type="component" value="Unassembled WGS sequence"/>
</dbReference>
<evidence type="ECO:0000313" key="5">
    <source>
        <dbReference type="Proteomes" id="UP000005337"/>
    </source>
</evidence>
<keyword evidence="2" id="KW-0804">Transcription</keyword>
<comment type="caution">
    <text evidence="4">The sequence shown here is derived from an EMBL/GenBank/DDBJ whole genome shotgun (WGS) entry which is preliminary data.</text>
</comment>
<dbReference type="InterPro" id="IPR051534">
    <property type="entry name" value="CBASS_pafABC_assoc_protein"/>
</dbReference>
<dbReference type="PROSITE" id="PS52050">
    <property type="entry name" value="WYL"/>
    <property type="match status" value="1"/>
</dbReference>
<reference evidence="4 5" key="1">
    <citation type="submission" date="2007-07" db="EMBL/GenBank/DDBJ databases">
        <title>Annotation of Clostridium perfringens E str. JGS1987.</title>
        <authorList>
            <person name="Paulsen I."/>
            <person name="Sebastian Y."/>
        </authorList>
    </citation>
    <scope>NUCLEOTIDE SEQUENCE [LARGE SCALE GENOMIC DNA]</scope>
    <source>
        <strain evidence="5">E str. JGS1987</strain>
    </source>
</reference>
<keyword evidence="1" id="KW-0805">Transcription regulation</keyword>
<dbReference type="PIRSF" id="PIRSF016838">
    <property type="entry name" value="PafC"/>
    <property type="match status" value="1"/>
</dbReference>
<dbReference type="AlphaFoldDB" id="B1BVT1"/>
<dbReference type="Pfam" id="PF25583">
    <property type="entry name" value="WCX"/>
    <property type="match status" value="1"/>
</dbReference>
<dbReference type="Gene3D" id="1.10.10.10">
    <property type="entry name" value="Winged helix-like DNA-binding domain superfamily/Winged helix DNA-binding domain"/>
    <property type="match status" value="1"/>
</dbReference>
<dbReference type="InterPro" id="IPR026881">
    <property type="entry name" value="WYL_dom"/>
</dbReference>
<accession>B1BVT1</accession>
<dbReference type="EMBL" id="ABDW01000027">
    <property type="protein sequence ID" value="EDT14218.1"/>
    <property type="molecule type" value="Genomic_DNA"/>
</dbReference>
<dbReference type="InterPro" id="IPR057727">
    <property type="entry name" value="WCX_dom"/>
</dbReference>
<evidence type="ECO:0000313" key="4">
    <source>
        <dbReference type="EMBL" id="EDT14218.1"/>
    </source>
</evidence>